<protein>
    <submittedName>
        <fullName evidence="10">ABC transporter permease</fullName>
    </submittedName>
</protein>
<evidence type="ECO:0000256" key="4">
    <source>
        <dbReference type="ARBA" id="ARBA00022475"/>
    </source>
</evidence>
<evidence type="ECO:0000256" key="2">
    <source>
        <dbReference type="ARBA" id="ARBA00007069"/>
    </source>
</evidence>
<evidence type="ECO:0000256" key="6">
    <source>
        <dbReference type="ARBA" id="ARBA00022989"/>
    </source>
</evidence>
<accession>A0ABV8QA19</accession>
<dbReference type="InterPro" id="IPR000515">
    <property type="entry name" value="MetI-like"/>
</dbReference>
<comment type="subcellular location">
    <subcellularLocation>
        <location evidence="1 8">Cell membrane</location>
        <topology evidence="1 8">Multi-pass membrane protein</topology>
    </subcellularLocation>
</comment>
<feature type="transmembrane region" description="Helical" evidence="8">
    <location>
        <begin position="277"/>
        <end position="298"/>
    </location>
</feature>
<dbReference type="EMBL" id="JBHSCN010000020">
    <property type="protein sequence ID" value="MFC4245110.1"/>
    <property type="molecule type" value="Genomic_DNA"/>
</dbReference>
<evidence type="ECO:0000259" key="9">
    <source>
        <dbReference type="PROSITE" id="PS50928"/>
    </source>
</evidence>
<sequence length="307" mass="32292">MTATTTAVVGRAAGAGARSPRRRRTGLLGFAPFAAYTLLFMAVPTVLAVWSGLTTQSGGFTLANFAAFTQPGIQKAFLNSFLLSLAVAVASAILGAIVCVALLAAKPTGILRVVVDAASSVLAQFGGVMLAFAFIATIGSAGMFTLWVQHAFGFNINSLAPSKTSGPLLYQPAGMFFPYVYFSIPLMVIVFMPAVEGLRSQWGEAVATLGGSRFQYWWHVGMPVLAPSFFGAMILVFASAFSSFATAAALTNSGILIPVVMQQYLGSETDASIAHVPGVLAIGMLVIMAIVMGLYSLLQRRAARWQR</sequence>
<comment type="caution">
    <text evidence="10">The sequence shown here is derived from an EMBL/GenBank/DDBJ whole genome shotgun (WGS) entry which is preliminary data.</text>
</comment>
<feature type="transmembrane region" description="Helical" evidence="8">
    <location>
        <begin position="169"/>
        <end position="195"/>
    </location>
</feature>
<dbReference type="PANTHER" id="PTHR42929:SF1">
    <property type="entry name" value="INNER MEMBRANE ABC TRANSPORTER PERMEASE PROTEIN YDCU-RELATED"/>
    <property type="match status" value="1"/>
</dbReference>
<dbReference type="Proteomes" id="UP001595900">
    <property type="component" value="Unassembled WGS sequence"/>
</dbReference>
<gene>
    <name evidence="10" type="ORF">ACFOYW_17215</name>
</gene>
<dbReference type="Gene3D" id="1.10.3720.10">
    <property type="entry name" value="MetI-like"/>
    <property type="match status" value="1"/>
</dbReference>
<comment type="similarity">
    <text evidence="2">Belongs to the binding-protein-dependent transport system permease family. CysTW subfamily.</text>
</comment>
<evidence type="ECO:0000256" key="5">
    <source>
        <dbReference type="ARBA" id="ARBA00022692"/>
    </source>
</evidence>
<feature type="transmembrane region" description="Helical" evidence="8">
    <location>
        <begin position="215"/>
        <end position="237"/>
    </location>
</feature>
<evidence type="ECO:0000313" key="11">
    <source>
        <dbReference type="Proteomes" id="UP001595900"/>
    </source>
</evidence>
<dbReference type="RefSeq" id="WP_390231866.1">
    <property type="nucleotide sequence ID" value="NZ_JBHSCN010000020.1"/>
</dbReference>
<feature type="transmembrane region" description="Helical" evidence="8">
    <location>
        <begin position="125"/>
        <end position="148"/>
    </location>
</feature>
<evidence type="ECO:0000256" key="7">
    <source>
        <dbReference type="ARBA" id="ARBA00023136"/>
    </source>
</evidence>
<dbReference type="PANTHER" id="PTHR42929">
    <property type="entry name" value="INNER MEMBRANE ABC TRANSPORTER PERMEASE PROTEIN YDCU-RELATED-RELATED"/>
    <property type="match status" value="1"/>
</dbReference>
<keyword evidence="4" id="KW-1003">Cell membrane</keyword>
<evidence type="ECO:0000256" key="8">
    <source>
        <dbReference type="RuleBase" id="RU363032"/>
    </source>
</evidence>
<feature type="transmembrane region" description="Helical" evidence="8">
    <location>
        <begin position="81"/>
        <end position="105"/>
    </location>
</feature>
<feature type="transmembrane region" description="Helical" evidence="8">
    <location>
        <begin position="25"/>
        <end position="43"/>
    </location>
</feature>
<evidence type="ECO:0000256" key="1">
    <source>
        <dbReference type="ARBA" id="ARBA00004651"/>
    </source>
</evidence>
<evidence type="ECO:0000313" key="10">
    <source>
        <dbReference type="EMBL" id="MFC4245110.1"/>
    </source>
</evidence>
<keyword evidence="11" id="KW-1185">Reference proteome</keyword>
<keyword evidence="3 8" id="KW-0813">Transport</keyword>
<dbReference type="InterPro" id="IPR035906">
    <property type="entry name" value="MetI-like_sf"/>
</dbReference>
<organism evidence="10 11">
    <name type="scientific">Gryllotalpicola reticulitermitis</name>
    <dbReference type="NCBI Taxonomy" id="1184153"/>
    <lineage>
        <taxon>Bacteria</taxon>
        <taxon>Bacillati</taxon>
        <taxon>Actinomycetota</taxon>
        <taxon>Actinomycetes</taxon>
        <taxon>Micrococcales</taxon>
        <taxon>Microbacteriaceae</taxon>
        <taxon>Gryllotalpicola</taxon>
    </lineage>
</organism>
<keyword evidence="7 8" id="KW-0472">Membrane</keyword>
<keyword evidence="5 8" id="KW-0812">Transmembrane</keyword>
<evidence type="ECO:0000256" key="3">
    <source>
        <dbReference type="ARBA" id="ARBA00022448"/>
    </source>
</evidence>
<dbReference type="PROSITE" id="PS50928">
    <property type="entry name" value="ABC_TM1"/>
    <property type="match status" value="1"/>
</dbReference>
<proteinExistence type="inferred from homology"/>
<dbReference type="Pfam" id="PF00528">
    <property type="entry name" value="BPD_transp_1"/>
    <property type="match status" value="1"/>
</dbReference>
<reference evidence="11" key="1">
    <citation type="journal article" date="2019" name="Int. J. Syst. Evol. Microbiol.">
        <title>The Global Catalogue of Microorganisms (GCM) 10K type strain sequencing project: providing services to taxonomists for standard genome sequencing and annotation.</title>
        <authorList>
            <consortium name="The Broad Institute Genomics Platform"/>
            <consortium name="The Broad Institute Genome Sequencing Center for Infectious Disease"/>
            <person name="Wu L."/>
            <person name="Ma J."/>
        </authorList>
    </citation>
    <scope>NUCLEOTIDE SEQUENCE [LARGE SCALE GENOMIC DNA]</scope>
    <source>
        <strain evidence="11">CGMCC 1.10363</strain>
    </source>
</reference>
<name>A0ABV8QA19_9MICO</name>
<feature type="domain" description="ABC transmembrane type-1" evidence="9">
    <location>
        <begin position="77"/>
        <end position="298"/>
    </location>
</feature>
<keyword evidence="6 8" id="KW-1133">Transmembrane helix</keyword>
<dbReference type="SUPFAM" id="SSF161098">
    <property type="entry name" value="MetI-like"/>
    <property type="match status" value="1"/>
</dbReference>